<dbReference type="InterPro" id="IPR001173">
    <property type="entry name" value="Glyco_trans_2-like"/>
</dbReference>
<dbReference type="Proteomes" id="UP001257234">
    <property type="component" value="Unassembled WGS sequence"/>
</dbReference>
<dbReference type="PANTHER" id="PTHR22916">
    <property type="entry name" value="GLYCOSYLTRANSFERASE"/>
    <property type="match status" value="1"/>
</dbReference>
<feature type="domain" description="Glycosyltransferase 2-like" evidence="1">
    <location>
        <begin position="3"/>
        <end position="142"/>
    </location>
</feature>
<protein>
    <submittedName>
        <fullName evidence="2">Glycosyltransferase family 2 protein</fullName>
        <ecNumber evidence="2">2.4.-.-</ecNumber>
    </submittedName>
</protein>
<evidence type="ECO:0000259" key="1">
    <source>
        <dbReference type="Pfam" id="PF00535"/>
    </source>
</evidence>
<proteinExistence type="predicted"/>
<dbReference type="SUPFAM" id="SSF53448">
    <property type="entry name" value="Nucleotide-diphospho-sugar transferases"/>
    <property type="match status" value="1"/>
</dbReference>
<dbReference type="PANTHER" id="PTHR22916:SF3">
    <property type="entry name" value="UDP-GLCNAC:BETAGAL BETA-1,3-N-ACETYLGLUCOSAMINYLTRANSFERASE-LIKE PROTEIN 1"/>
    <property type="match status" value="1"/>
</dbReference>
<organism evidence="2 3">
    <name type="scientific">Christiangramia sediminicola</name>
    <dbReference type="NCBI Taxonomy" id="3073267"/>
    <lineage>
        <taxon>Bacteria</taxon>
        <taxon>Pseudomonadati</taxon>
        <taxon>Bacteroidota</taxon>
        <taxon>Flavobacteriia</taxon>
        <taxon>Flavobacteriales</taxon>
        <taxon>Flavobacteriaceae</taxon>
        <taxon>Christiangramia</taxon>
    </lineage>
</organism>
<evidence type="ECO:0000313" key="3">
    <source>
        <dbReference type="Proteomes" id="UP001257234"/>
    </source>
</evidence>
<dbReference type="GO" id="GO:0016757">
    <property type="term" value="F:glycosyltransferase activity"/>
    <property type="evidence" value="ECO:0007669"/>
    <property type="project" value="UniProtKB-KW"/>
</dbReference>
<dbReference type="InterPro" id="IPR029044">
    <property type="entry name" value="Nucleotide-diphossugar_trans"/>
</dbReference>
<keyword evidence="2" id="KW-0808">Transferase</keyword>
<dbReference type="CDD" id="cd00761">
    <property type="entry name" value="Glyco_tranf_GTA_type"/>
    <property type="match status" value="1"/>
</dbReference>
<dbReference type="EC" id="2.4.-.-" evidence="2"/>
<dbReference type="Pfam" id="PF00535">
    <property type="entry name" value="Glycos_transf_2"/>
    <property type="match status" value="1"/>
</dbReference>
<reference evidence="3" key="1">
    <citation type="submission" date="2023-07" db="EMBL/GenBank/DDBJ databases">
        <title>Christiangramia sp. SM2212., a novel bacterium of the family Flavobacteriaceae isolated from the sea sediment.</title>
        <authorList>
            <person name="Wang J."/>
            <person name="Zhang X."/>
        </authorList>
    </citation>
    <scope>NUCLEOTIDE SEQUENCE [LARGE SCALE GENOMIC DNA]</scope>
    <source>
        <strain evidence="3">SM2212</strain>
    </source>
</reference>
<sequence>MVSVIIPSYNRASIIGQTIESVLSQTFSDWECIVVDDGSEDNTEEVVNDYRKKDHRIKLYKRPSTYPKGANSCRNFGFQNSTGNYVQWLDSDDVISENKLEIQYNKLVESNADLGFCKWGRFGQNIRKEVFNGLPVYRSFNSSLEYLNHLADSVGYMPIHSYLMKRELVLRAGPWFEYLKVNQDGEFMARVISNSKKIEFSNEPVAYYRKKTANNISGTRNDNIADLIKSWKLIEVILNIRYGEDSNYFIEKTKERLYLNCKQFPEILKQNKSFFKRQIVMEPSKPAAWMHARLIKFYPARFILNPLKRIRRKILE</sequence>
<accession>A0ABU1EMU6</accession>
<keyword evidence="3" id="KW-1185">Reference proteome</keyword>
<name>A0ABU1EMU6_9FLAO</name>
<keyword evidence="2" id="KW-0328">Glycosyltransferase</keyword>
<gene>
    <name evidence="2" type="ORF">RE431_03585</name>
</gene>
<dbReference type="RefSeq" id="WP_309560581.1">
    <property type="nucleotide sequence ID" value="NZ_JAVJIU010000001.1"/>
</dbReference>
<evidence type="ECO:0000313" key="2">
    <source>
        <dbReference type="EMBL" id="MDR5589706.1"/>
    </source>
</evidence>
<dbReference type="Gene3D" id="3.90.550.10">
    <property type="entry name" value="Spore Coat Polysaccharide Biosynthesis Protein SpsA, Chain A"/>
    <property type="match status" value="1"/>
</dbReference>
<dbReference type="EMBL" id="JAVJIU010000001">
    <property type="protein sequence ID" value="MDR5589706.1"/>
    <property type="molecule type" value="Genomic_DNA"/>
</dbReference>
<comment type="caution">
    <text evidence="2">The sequence shown here is derived from an EMBL/GenBank/DDBJ whole genome shotgun (WGS) entry which is preliminary data.</text>
</comment>